<reference evidence="1" key="2">
    <citation type="journal article" date="2015" name="Data Brief">
        <title>Shoot transcriptome of the giant reed, Arundo donax.</title>
        <authorList>
            <person name="Barrero R.A."/>
            <person name="Guerrero F.D."/>
            <person name="Moolhuijzen P."/>
            <person name="Goolsby J.A."/>
            <person name="Tidwell J."/>
            <person name="Bellgard S.E."/>
            <person name="Bellgard M.I."/>
        </authorList>
    </citation>
    <scope>NUCLEOTIDE SEQUENCE</scope>
    <source>
        <tissue evidence="1">Shoot tissue taken approximately 20 cm above the soil surface</tissue>
    </source>
</reference>
<reference evidence="1" key="1">
    <citation type="submission" date="2014-09" db="EMBL/GenBank/DDBJ databases">
        <authorList>
            <person name="Magalhaes I.L.F."/>
            <person name="Oliveira U."/>
            <person name="Santos F.R."/>
            <person name="Vidigal T.H.D.A."/>
            <person name="Brescovit A.D."/>
            <person name="Santos A.J."/>
        </authorList>
    </citation>
    <scope>NUCLEOTIDE SEQUENCE</scope>
    <source>
        <tissue evidence="1">Shoot tissue taken approximately 20 cm above the soil surface</tissue>
    </source>
</reference>
<accession>A0A0A9GQB5</accession>
<evidence type="ECO:0000313" key="1">
    <source>
        <dbReference type="EMBL" id="JAE22888.1"/>
    </source>
</evidence>
<proteinExistence type="predicted"/>
<dbReference type="EMBL" id="GBRH01175008">
    <property type="protein sequence ID" value="JAE22888.1"/>
    <property type="molecule type" value="Transcribed_RNA"/>
</dbReference>
<sequence length="59" mass="6372">MALSSARSNCSQPDADQMGVAAVQRLCHRALLGASTKLVCWILMTSVHETDRNAVIDND</sequence>
<protein>
    <submittedName>
        <fullName evidence="1">Uncharacterized protein</fullName>
    </submittedName>
</protein>
<dbReference type="AlphaFoldDB" id="A0A0A9GQB5"/>
<name>A0A0A9GQB5_ARUDO</name>
<organism evidence="1">
    <name type="scientific">Arundo donax</name>
    <name type="common">Giant reed</name>
    <name type="synonym">Donax arundinaceus</name>
    <dbReference type="NCBI Taxonomy" id="35708"/>
    <lineage>
        <taxon>Eukaryota</taxon>
        <taxon>Viridiplantae</taxon>
        <taxon>Streptophyta</taxon>
        <taxon>Embryophyta</taxon>
        <taxon>Tracheophyta</taxon>
        <taxon>Spermatophyta</taxon>
        <taxon>Magnoliopsida</taxon>
        <taxon>Liliopsida</taxon>
        <taxon>Poales</taxon>
        <taxon>Poaceae</taxon>
        <taxon>PACMAD clade</taxon>
        <taxon>Arundinoideae</taxon>
        <taxon>Arundineae</taxon>
        <taxon>Arundo</taxon>
    </lineage>
</organism>